<reference evidence="2" key="1">
    <citation type="submission" date="2023-12" db="EMBL/GenBank/DDBJ databases">
        <title>Genome assembly of Anisodus tanguticus.</title>
        <authorList>
            <person name="Wang Y.-J."/>
        </authorList>
    </citation>
    <scope>NUCLEOTIDE SEQUENCE</scope>
    <source>
        <strain evidence="2">KB-2021</strain>
        <tissue evidence="2">Leaf</tissue>
    </source>
</reference>
<comment type="caution">
    <text evidence="2">The sequence shown here is derived from an EMBL/GenBank/DDBJ whole genome shotgun (WGS) entry which is preliminary data.</text>
</comment>
<feature type="domain" description="F-box" evidence="1">
    <location>
        <begin position="13"/>
        <end position="64"/>
    </location>
</feature>
<accession>A0AAE1S7B8</accession>
<dbReference type="PROSITE" id="PS50181">
    <property type="entry name" value="FBOX"/>
    <property type="match status" value="1"/>
</dbReference>
<dbReference type="Pfam" id="PF00646">
    <property type="entry name" value="F-box"/>
    <property type="match status" value="1"/>
</dbReference>
<name>A0AAE1S7B8_9SOLA</name>
<dbReference type="SUPFAM" id="SSF81383">
    <property type="entry name" value="F-box domain"/>
    <property type="match status" value="1"/>
</dbReference>
<gene>
    <name evidence="2" type="ORF">RND71_016188</name>
</gene>
<keyword evidence="3" id="KW-1185">Reference proteome</keyword>
<dbReference type="EMBL" id="JAVYJV010000008">
    <property type="protein sequence ID" value="KAK4364830.1"/>
    <property type="molecule type" value="Genomic_DNA"/>
</dbReference>
<dbReference type="PANTHER" id="PTHR31639:SF256">
    <property type="entry name" value="OS07G0242900 PROTEIN"/>
    <property type="match status" value="1"/>
</dbReference>
<organism evidence="2 3">
    <name type="scientific">Anisodus tanguticus</name>
    <dbReference type="NCBI Taxonomy" id="243964"/>
    <lineage>
        <taxon>Eukaryota</taxon>
        <taxon>Viridiplantae</taxon>
        <taxon>Streptophyta</taxon>
        <taxon>Embryophyta</taxon>
        <taxon>Tracheophyta</taxon>
        <taxon>Spermatophyta</taxon>
        <taxon>Magnoliopsida</taxon>
        <taxon>eudicotyledons</taxon>
        <taxon>Gunneridae</taxon>
        <taxon>Pentapetalae</taxon>
        <taxon>asterids</taxon>
        <taxon>lamiids</taxon>
        <taxon>Solanales</taxon>
        <taxon>Solanaceae</taxon>
        <taxon>Solanoideae</taxon>
        <taxon>Hyoscyameae</taxon>
        <taxon>Anisodus</taxon>
    </lineage>
</organism>
<dbReference type="AlphaFoldDB" id="A0AAE1S7B8"/>
<sequence length="155" mass="18206">MSINMRSRKSPAADRISSLPCDILEKILGCLPLRDAIRTSVLSKQWSYKWIQNVHEFSLRFLKSKDFRLPSHLFKFQDLSLLPLRILWTVLYMYIPWGRSLKRLKSVDLDLMQCNEVEMEFLKYVLSSATALEKICVVTSAEFSHRGIKMMEEMK</sequence>
<evidence type="ECO:0000313" key="2">
    <source>
        <dbReference type="EMBL" id="KAK4364830.1"/>
    </source>
</evidence>
<dbReference type="PANTHER" id="PTHR31639">
    <property type="entry name" value="F-BOX PROTEIN-LIKE"/>
    <property type="match status" value="1"/>
</dbReference>
<dbReference type="InterPro" id="IPR001810">
    <property type="entry name" value="F-box_dom"/>
</dbReference>
<dbReference type="InterPro" id="IPR036047">
    <property type="entry name" value="F-box-like_dom_sf"/>
</dbReference>
<evidence type="ECO:0000259" key="1">
    <source>
        <dbReference type="PROSITE" id="PS50181"/>
    </source>
</evidence>
<evidence type="ECO:0000313" key="3">
    <source>
        <dbReference type="Proteomes" id="UP001291623"/>
    </source>
</evidence>
<dbReference type="Gene3D" id="1.20.1280.50">
    <property type="match status" value="1"/>
</dbReference>
<proteinExistence type="predicted"/>
<dbReference type="Proteomes" id="UP001291623">
    <property type="component" value="Unassembled WGS sequence"/>
</dbReference>
<protein>
    <recommendedName>
        <fullName evidence="1">F-box domain-containing protein</fullName>
    </recommendedName>
</protein>